<keyword evidence="19" id="KW-1185">Reference proteome</keyword>
<evidence type="ECO:0000256" key="5">
    <source>
        <dbReference type="ARBA" id="ARBA00022496"/>
    </source>
</evidence>
<evidence type="ECO:0000256" key="13">
    <source>
        <dbReference type="ARBA" id="ARBA00023237"/>
    </source>
</evidence>
<dbReference type="InterPro" id="IPR012910">
    <property type="entry name" value="Plug_dom"/>
</dbReference>
<dbReference type="EMBL" id="JBHLSW010000007">
    <property type="protein sequence ID" value="MFC0634537.1"/>
    <property type="molecule type" value="Genomic_DNA"/>
</dbReference>
<evidence type="ECO:0000256" key="8">
    <source>
        <dbReference type="ARBA" id="ARBA00023004"/>
    </source>
</evidence>
<keyword evidence="12 18" id="KW-0675">Receptor</keyword>
<evidence type="ECO:0000256" key="6">
    <source>
        <dbReference type="ARBA" id="ARBA00022692"/>
    </source>
</evidence>
<gene>
    <name evidence="18" type="ORF">ACFFGE_11715</name>
</gene>
<evidence type="ECO:0000256" key="15">
    <source>
        <dbReference type="RuleBase" id="RU003357"/>
    </source>
</evidence>
<keyword evidence="7" id="KW-0732">Signal</keyword>
<comment type="subcellular location">
    <subcellularLocation>
        <location evidence="1 14">Cell outer membrane</location>
        <topology evidence="1 14">Multi-pass membrane protein</topology>
    </subcellularLocation>
</comment>
<evidence type="ECO:0000313" key="19">
    <source>
        <dbReference type="Proteomes" id="UP001589906"/>
    </source>
</evidence>
<dbReference type="NCBIfam" id="TIGR01783">
    <property type="entry name" value="TonB-siderophor"/>
    <property type="match status" value="1"/>
</dbReference>
<keyword evidence="5" id="KW-0410">Iron transport</keyword>
<keyword evidence="10 15" id="KW-0798">TonB box</keyword>
<keyword evidence="4 14" id="KW-1134">Transmembrane beta strand</keyword>
<comment type="caution">
    <text evidence="18">The sequence shown here is derived from an EMBL/GenBank/DDBJ whole genome shotgun (WGS) entry which is preliminary data.</text>
</comment>
<dbReference type="InterPro" id="IPR010105">
    <property type="entry name" value="TonB_sidphr_rcpt"/>
</dbReference>
<evidence type="ECO:0000256" key="12">
    <source>
        <dbReference type="ARBA" id="ARBA00023170"/>
    </source>
</evidence>
<accession>A0ABV6R6A3</accession>
<dbReference type="Gene3D" id="2.170.130.10">
    <property type="entry name" value="TonB-dependent receptor, plug domain"/>
    <property type="match status" value="1"/>
</dbReference>
<dbReference type="PANTHER" id="PTHR32552">
    <property type="entry name" value="FERRICHROME IRON RECEPTOR-RELATED"/>
    <property type="match status" value="1"/>
</dbReference>
<evidence type="ECO:0000259" key="17">
    <source>
        <dbReference type="Pfam" id="PF07715"/>
    </source>
</evidence>
<evidence type="ECO:0000256" key="1">
    <source>
        <dbReference type="ARBA" id="ARBA00004571"/>
    </source>
</evidence>
<dbReference type="PROSITE" id="PS52016">
    <property type="entry name" value="TONB_DEPENDENT_REC_3"/>
    <property type="match status" value="1"/>
</dbReference>
<evidence type="ECO:0000313" key="18">
    <source>
        <dbReference type="EMBL" id="MFC0634537.1"/>
    </source>
</evidence>
<evidence type="ECO:0000256" key="4">
    <source>
        <dbReference type="ARBA" id="ARBA00022452"/>
    </source>
</evidence>
<keyword evidence="13 14" id="KW-0998">Cell outer membrane</keyword>
<proteinExistence type="inferred from homology"/>
<comment type="similarity">
    <text evidence="2 14 15">Belongs to the TonB-dependent receptor family.</text>
</comment>
<dbReference type="InterPro" id="IPR000531">
    <property type="entry name" value="Beta-barrel_TonB"/>
</dbReference>
<protein>
    <submittedName>
        <fullName evidence="18">TonB-dependent siderophore receptor</fullName>
    </submittedName>
</protein>
<dbReference type="Gene3D" id="2.40.170.20">
    <property type="entry name" value="TonB-dependent receptor, beta-barrel domain"/>
    <property type="match status" value="1"/>
</dbReference>
<dbReference type="Pfam" id="PF00593">
    <property type="entry name" value="TonB_dep_Rec_b-barrel"/>
    <property type="match status" value="1"/>
</dbReference>
<evidence type="ECO:0000256" key="9">
    <source>
        <dbReference type="ARBA" id="ARBA00023065"/>
    </source>
</evidence>
<dbReference type="RefSeq" id="WP_376836582.1">
    <property type="nucleotide sequence ID" value="NZ_JBHLSW010000007.1"/>
</dbReference>
<dbReference type="CDD" id="cd01347">
    <property type="entry name" value="ligand_gated_channel"/>
    <property type="match status" value="1"/>
</dbReference>
<dbReference type="SUPFAM" id="SSF56935">
    <property type="entry name" value="Porins"/>
    <property type="match status" value="1"/>
</dbReference>
<feature type="domain" description="TonB-dependent receptor plug" evidence="17">
    <location>
        <begin position="46"/>
        <end position="145"/>
    </location>
</feature>
<dbReference type="PANTHER" id="PTHR32552:SF68">
    <property type="entry name" value="FERRICHROME OUTER MEMBRANE TRANSPORTER_PHAGE RECEPTOR"/>
    <property type="match status" value="1"/>
</dbReference>
<dbReference type="Pfam" id="PF07715">
    <property type="entry name" value="Plug"/>
    <property type="match status" value="1"/>
</dbReference>
<keyword evidence="11 14" id="KW-0472">Membrane</keyword>
<feature type="domain" description="TonB-dependent receptor-like beta-barrel" evidence="16">
    <location>
        <begin position="219"/>
        <end position="661"/>
    </location>
</feature>
<reference evidence="18 19" key="1">
    <citation type="submission" date="2024-09" db="EMBL/GenBank/DDBJ databases">
        <authorList>
            <person name="Sun Q."/>
            <person name="Mori K."/>
        </authorList>
    </citation>
    <scope>NUCLEOTIDE SEQUENCE [LARGE SCALE GENOMIC DNA]</scope>
    <source>
        <strain evidence="18 19">NCAIM B.02621</strain>
    </source>
</reference>
<evidence type="ECO:0000256" key="7">
    <source>
        <dbReference type="ARBA" id="ARBA00022729"/>
    </source>
</evidence>
<evidence type="ECO:0000259" key="16">
    <source>
        <dbReference type="Pfam" id="PF00593"/>
    </source>
</evidence>
<sequence>MLLPLALVAAATLQDPQATEVAEIVVTAPQYVSTVGRSATKSEAPLIETPQSISVISRDQIELLGWTSLMQAVRYTSGITSENYGPDERYDWLTLRGFNPVQYIDGLQAPVGSVSNIGTDLYGFESVEVLKGPSSVLYGQTPPGGLVNLTSRRPQRLFGGELQALAGNRSQLQLAGDVTGPLTDRVSGRLTALVRDRETQLTGVGSERTYIAPAATVALSDRTELTLLGYWQKDLVTGDGGGFLPAQGVVSPNPLGEVPTSTNLGEPDFNRFDREQSGYGYDFRHAFSDAWSFQQNLKVFANEAYQTGPYGTGLLDADADGVPDDYRTVTRSQFAFLEDVDSLAVDSRVAGRLVTGPLRHEVLIGLDHRDTDNRQASYFGAAPSIDLFDPQYGAAIVEGPLFTFLDQTQTQTGLYVQDQIRAGGWVATLGLRQDWLEVDDRIGAADSEEDKLTGRIGLNYVFANGVAPYVSYATSFQPVAGADFDGNLFQPSEGEQWEAGIKYDGRNLGPNIDLFASAAVYALTQTNVLTPDPVPGRPFFNVQTGEVEVKGLELEATARIDERISLNASYAYTDSEVTRSNGADLGKQLTVTPEHKASVFADYTFQTGALAGLGAGLGVRYMGESFGDGANQWRTPSYTLWDAVVHYDFDDWRVQATASNLFDETYLSRCTSSVQCFYGSRGLYAVSLTRRF</sequence>
<evidence type="ECO:0000256" key="10">
    <source>
        <dbReference type="ARBA" id="ARBA00023077"/>
    </source>
</evidence>
<name>A0ABV6R6A3_9CAUL</name>
<keyword evidence="9" id="KW-0406">Ion transport</keyword>
<evidence type="ECO:0000256" key="2">
    <source>
        <dbReference type="ARBA" id="ARBA00009810"/>
    </source>
</evidence>
<dbReference type="InterPro" id="IPR039426">
    <property type="entry name" value="TonB-dep_rcpt-like"/>
</dbReference>
<dbReference type="Proteomes" id="UP001589906">
    <property type="component" value="Unassembled WGS sequence"/>
</dbReference>
<keyword evidence="3 14" id="KW-0813">Transport</keyword>
<evidence type="ECO:0000256" key="3">
    <source>
        <dbReference type="ARBA" id="ARBA00022448"/>
    </source>
</evidence>
<dbReference type="InterPro" id="IPR037066">
    <property type="entry name" value="Plug_dom_sf"/>
</dbReference>
<evidence type="ECO:0000256" key="14">
    <source>
        <dbReference type="PROSITE-ProRule" id="PRU01360"/>
    </source>
</evidence>
<dbReference type="InterPro" id="IPR036942">
    <property type="entry name" value="Beta-barrel_TonB_sf"/>
</dbReference>
<evidence type="ECO:0000256" key="11">
    <source>
        <dbReference type="ARBA" id="ARBA00023136"/>
    </source>
</evidence>
<keyword evidence="8" id="KW-0408">Iron</keyword>
<organism evidence="18 19">
    <name type="scientific">Brevundimonas balnearis</name>
    <dbReference type="NCBI Taxonomy" id="1572858"/>
    <lineage>
        <taxon>Bacteria</taxon>
        <taxon>Pseudomonadati</taxon>
        <taxon>Pseudomonadota</taxon>
        <taxon>Alphaproteobacteria</taxon>
        <taxon>Caulobacterales</taxon>
        <taxon>Caulobacteraceae</taxon>
        <taxon>Brevundimonas</taxon>
    </lineage>
</organism>
<keyword evidence="6 14" id="KW-0812">Transmembrane</keyword>